<protein>
    <submittedName>
        <fullName evidence="1">Uncharacterized protein</fullName>
    </submittedName>
</protein>
<dbReference type="HOGENOM" id="CLU_3294543_0_0_10"/>
<accession>C9LD59</accession>
<dbReference type="AlphaFoldDB" id="C9LD59"/>
<evidence type="ECO:0000313" key="2">
    <source>
        <dbReference type="Proteomes" id="UP000003460"/>
    </source>
</evidence>
<reference evidence="1" key="1">
    <citation type="submission" date="2009-09" db="EMBL/GenBank/DDBJ databases">
        <authorList>
            <person name="Weinstock G."/>
            <person name="Sodergren E."/>
            <person name="Clifton S."/>
            <person name="Fulton L."/>
            <person name="Fulton B."/>
            <person name="Courtney L."/>
            <person name="Fronick C."/>
            <person name="Harrison M."/>
            <person name="Strong C."/>
            <person name="Farmer C."/>
            <person name="Delahaunty K."/>
            <person name="Markovic C."/>
            <person name="Hall O."/>
            <person name="Minx P."/>
            <person name="Tomlinson C."/>
            <person name="Mitreva M."/>
            <person name="Nelson J."/>
            <person name="Hou S."/>
            <person name="Wollam A."/>
            <person name="Pepin K.H."/>
            <person name="Johnson M."/>
            <person name="Bhonagiri V."/>
            <person name="Nash W.E."/>
            <person name="Warren W."/>
            <person name="Chinwalla A."/>
            <person name="Mardis E.R."/>
            <person name="Wilson R.K."/>
        </authorList>
    </citation>
    <scope>NUCLEOTIDE SEQUENCE [LARGE SCALE GENOMIC DNA]</scope>
    <source>
        <strain evidence="1">ATCC 51259</strain>
    </source>
</reference>
<proteinExistence type="predicted"/>
<gene>
    <name evidence="1" type="ORF">GCWU000325_00108</name>
</gene>
<dbReference type="EMBL" id="ACIJ02000002">
    <property type="protein sequence ID" value="EEX72944.1"/>
    <property type="molecule type" value="Genomic_DNA"/>
</dbReference>
<organism evidence="1 2">
    <name type="scientific">Alloprevotella tannerae ATCC 51259</name>
    <dbReference type="NCBI Taxonomy" id="626522"/>
    <lineage>
        <taxon>Bacteria</taxon>
        <taxon>Pseudomonadati</taxon>
        <taxon>Bacteroidota</taxon>
        <taxon>Bacteroidia</taxon>
        <taxon>Bacteroidales</taxon>
        <taxon>Prevotellaceae</taxon>
        <taxon>Alloprevotella</taxon>
    </lineage>
</organism>
<sequence length="40" mass="4349">MEGRKEEAKQRKCLLIGAISTCISIDKKPNSCLKKQGGGE</sequence>
<keyword evidence="2" id="KW-1185">Reference proteome</keyword>
<dbReference type="Proteomes" id="UP000003460">
    <property type="component" value="Unassembled WGS sequence"/>
</dbReference>
<name>C9LD59_9BACT</name>
<evidence type="ECO:0000313" key="1">
    <source>
        <dbReference type="EMBL" id="EEX72944.1"/>
    </source>
</evidence>
<comment type="caution">
    <text evidence="1">The sequence shown here is derived from an EMBL/GenBank/DDBJ whole genome shotgun (WGS) entry which is preliminary data.</text>
</comment>